<dbReference type="RefSeq" id="WP_013838856.1">
    <property type="nucleotide sequence ID" value="NC_015588.1"/>
</dbReference>
<feature type="transmembrane region" description="Helical" evidence="5">
    <location>
        <begin position="131"/>
        <end position="152"/>
    </location>
</feature>
<feature type="transmembrane region" description="Helical" evidence="5">
    <location>
        <begin position="279"/>
        <end position="301"/>
    </location>
</feature>
<name>F6FVZ4_ISOV2</name>
<evidence type="ECO:0000256" key="4">
    <source>
        <dbReference type="ARBA" id="ARBA00023136"/>
    </source>
</evidence>
<evidence type="ECO:0000256" key="5">
    <source>
        <dbReference type="SAM" id="Phobius"/>
    </source>
</evidence>
<dbReference type="InterPro" id="IPR036259">
    <property type="entry name" value="MFS_trans_sf"/>
</dbReference>
<feature type="transmembrane region" description="Helical" evidence="5">
    <location>
        <begin position="338"/>
        <end position="364"/>
    </location>
</feature>
<keyword evidence="3 5" id="KW-1133">Transmembrane helix</keyword>
<feature type="transmembrane region" description="Helical" evidence="5">
    <location>
        <begin position="31"/>
        <end position="56"/>
    </location>
</feature>
<evidence type="ECO:0000256" key="1">
    <source>
        <dbReference type="ARBA" id="ARBA00004651"/>
    </source>
</evidence>
<dbReference type="AlphaFoldDB" id="F6FVZ4"/>
<dbReference type="GO" id="GO:0005886">
    <property type="term" value="C:plasma membrane"/>
    <property type="evidence" value="ECO:0007669"/>
    <property type="project" value="UniProtKB-SubCell"/>
</dbReference>
<dbReference type="Gene3D" id="1.20.1250.20">
    <property type="entry name" value="MFS general substrate transporter like domains"/>
    <property type="match status" value="2"/>
</dbReference>
<sequence>MAQTVPPTPAAVAALPYPEDVLPTEKAPRRVVVMMAVAQLALFIALMGPATVSLAVKIQSIVPQGEDVAALGMVTSVAAVMALVANPVAGRISDRTTSRWGRRRPWMVAGSLVFVAGMATIAAAPNVALVLVGWLLGQLGGNFVLAPMLATIADQVPRDQRGGVAANVGIMQSVGVLGATYVASWFTGNMFLLFVPSAVVAAICVLVYCWVLPDQQVQVRREPNGLLAFVRTFWVNPLQHPDFAFAWWSRFCVMLATFLFIVFRLFFLRDQVGLDVGEATSVIATGVLIYTVATVVAAKVGGWLSDRTGRRKVFVIVSTAVFAVGTYLLTHVSTVGQFYALEALLGAALGVYVAVDMALVVDVLPNADDSAKDLGVMNIANAAPQSVAGALGAILLGLGAGNNDNYPMLFLGAGVIALVGALVVLPIKKVR</sequence>
<dbReference type="GO" id="GO:0022857">
    <property type="term" value="F:transmembrane transporter activity"/>
    <property type="evidence" value="ECO:0007669"/>
    <property type="project" value="InterPro"/>
</dbReference>
<reference evidence="7 8" key="1">
    <citation type="submission" date="2011-05" db="EMBL/GenBank/DDBJ databases">
        <title>Complete sequence of Isoptericola variabilis 225.</title>
        <authorList>
            <consortium name="US DOE Joint Genome Institute"/>
            <person name="Lucas S."/>
            <person name="Han J."/>
            <person name="Lapidus A."/>
            <person name="Cheng J.-F."/>
            <person name="Goodwin L."/>
            <person name="Pitluck S."/>
            <person name="Peters L."/>
            <person name="Mikhailova N."/>
            <person name="Zeytun A."/>
            <person name="Han C."/>
            <person name="Tapia R."/>
            <person name="Land M."/>
            <person name="Hauser L."/>
            <person name="Kyrpides N."/>
            <person name="Ivanova N."/>
            <person name="Pagani I."/>
            <person name="Siebers A."/>
            <person name="Allgaier M."/>
            <person name="Thelen M."/>
            <person name="Hugenholtz P."/>
            <person name="Gladden J."/>
            <person name="Woyke T."/>
        </authorList>
    </citation>
    <scope>NUCLEOTIDE SEQUENCE [LARGE SCALE GENOMIC DNA]</scope>
    <source>
        <strain evidence="8">225</strain>
    </source>
</reference>
<dbReference type="InterPro" id="IPR020846">
    <property type="entry name" value="MFS_dom"/>
</dbReference>
<dbReference type="HOGENOM" id="CLU_040011_1_1_11"/>
<organism evidence="8">
    <name type="scientific">Isoptericola variabilis (strain 225)</name>
    <dbReference type="NCBI Taxonomy" id="743718"/>
    <lineage>
        <taxon>Bacteria</taxon>
        <taxon>Bacillati</taxon>
        <taxon>Actinomycetota</taxon>
        <taxon>Actinomycetes</taxon>
        <taxon>Micrococcales</taxon>
        <taxon>Promicromonosporaceae</taxon>
        <taxon>Isoptericola</taxon>
    </lineage>
</organism>
<feature type="domain" description="Major facilitator superfamily (MFS) profile" evidence="6">
    <location>
        <begin position="34"/>
        <end position="431"/>
    </location>
</feature>
<feature type="transmembrane region" description="Helical" evidence="5">
    <location>
        <begin position="164"/>
        <end position="184"/>
    </location>
</feature>
<dbReference type="InterPro" id="IPR011701">
    <property type="entry name" value="MFS"/>
</dbReference>
<feature type="transmembrane region" description="Helical" evidence="5">
    <location>
        <begin position="406"/>
        <end position="427"/>
    </location>
</feature>
<dbReference type="Pfam" id="PF07690">
    <property type="entry name" value="MFS_1"/>
    <property type="match status" value="1"/>
</dbReference>
<feature type="transmembrane region" description="Helical" evidence="5">
    <location>
        <begin position="68"/>
        <end position="85"/>
    </location>
</feature>
<dbReference type="PANTHER" id="PTHR23528:SF1">
    <property type="entry name" value="MAJOR FACILITATOR SUPERFAMILY (MFS) PROFILE DOMAIN-CONTAINING PROTEIN"/>
    <property type="match status" value="1"/>
</dbReference>
<proteinExistence type="predicted"/>
<feature type="transmembrane region" description="Helical" evidence="5">
    <location>
        <begin position="313"/>
        <end position="332"/>
    </location>
</feature>
<dbReference type="KEGG" id="iva:Isova_1715"/>
<gene>
    <name evidence="7" type="ordered locus">Isova_1715</name>
</gene>
<accession>F6FVZ4</accession>
<dbReference type="PANTHER" id="PTHR23528">
    <property type="match status" value="1"/>
</dbReference>
<keyword evidence="2 5" id="KW-0812">Transmembrane</keyword>
<evidence type="ECO:0000313" key="7">
    <source>
        <dbReference type="EMBL" id="AEG44464.1"/>
    </source>
</evidence>
<feature type="transmembrane region" description="Helical" evidence="5">
    <location>
        <begin position="247"/>
        <end position="267"/>
    </location>
</feature>
<dbReference type="SUPFAM" id="SSF103473">
    <property type="entry name" value="MFS general substrate transporter"/>
    <property type="match status" value="1"/>
</dbReference>
<evidence type="ECO:0000256" key="3">
    <source>
        <dbReference type="ARBA" id="ARBA00022989"/>
    </source>
</evidence>
<feature type="transmembrane region" description="Helical" evidence="5">
    <location>
        <begin position="190"/>
        <end position="211"/>
    </location>
</feature>
<dbReference type="PROSITE" id="PS50850">
    <property type="entry name" value="MFS"/>
    <property type="match status" value="1"/>
</dbReference>
<evidence type="ECO:0000256" key="2">
    <source>
        <dbReference type="ARBA" id="ARBA00022692"/>
    </source>
</evidence>
<dbReference type="Proteomes" id="UP000009236">
    <property type="component" value="Chromosome"/>
</dbReference>
<evidence type="ECO:0000259" key="6">
    <source>
        <dbReference type="PROSITE" id="PS50850"/>
    </source>
</evidence>
<dbReference type="STRING" id="743718.Isova_1715"/>
<feature type="transmembrane region" description="Helical" evidence="5">
    <location>
        <begin position="106"/>
        <end position="125"/>
    </location>
</feature>
<dbReference type="eggNOG" id="COG2814">
    <property type="taxonomic scope" value="Bacteria"/>
</dbReference>
<protein>
    <submittedName>
        <fullName evidence="7">Major facilitator superfamily MFS_1</fullName>
    </submittedName>
</protein>
<keyword evidence="4 5" id="KW-0472">Membrane</keyword>
<comment type="subcellular location">
    <subcellularLocation>
        <location evidence="1">Cell membrane</location>
        <topology evidence="1">Multi-pass membrane protein</topology>
    </subcellularLocation>
</comment>
<evidence type="ECO:0000313" key="8">
    <source>
        <dbReference type="Proteomes" id="UP000009236"/>
    </source>
</evidence>
<keyword evidence="8" id="KW-1185">Reference proteome</keyword>
<feature type="transmembrane region" description="Helical" evidence="5">
    <location>
        <begin position="376"/>
        <end position="400"/>
    </location>
</feature>
<dbReference type="EMBL" id="CP002810">
    <property type="protein sequence ID" value="AEG44464.1"/>
    <property type="molecule type" value="Genomic_DNA"/>
</dbReference>